<accession>A0A9P0EA93</accession>
<comment type="subcellular location">
    <subcellularLocation>
        <location evidence="1">Secreted</location>
    </subcellularLocation>
</comment>
<dbReference type="GO" id="GO:0007608">
    <property type="term" value="P:sensory perception of smell"/>
    <property type="evidence" value="ECO:0007669"/>
    <property type="project" value="UniProtKB-ARBA"/>
</dbReference>
<dbReference type="SUPFAM" id="SSF47565">
    <property type="entry name" value="Insect pheromone/odorant-binding proteins"/>
    <property type="match status" value="1"/>
</dbReference>
<evidence type="ECO:0000313" key="5">
    <source>
        <dbReference type="Proteomes" id="UP001152798"/>
    </source>
</evidence>
<dbReference type="FunFam" id="1.10.238.20:FF:000001">
    <property type="entry name" value="General odorant-binding protein lush"/>
    <property type="match status" value="1"/>
</dbReference>
<dbReference type="Proteomes" id="UP001152798">
    <property type="component" value="Chromosome 1"/>
</dbReference>
<dbReference type="GO" id="GO:0005549">
    <property type="term" value="F:odorant binding"/>
    <property type="evidence" value="ECO:0007669"/>
    <property type="project" value="InterPro"/>
</dbReference>
<evidence type="ECO:0000256" key="2">
    <source>
        <dbReference type="ARBA" id="ARBA00008098"/>
    </source>
</evidence>
<sequence>MADCCLQSRPWNNSIIFWHYITELTSVFGTEFTDIWSTSTMERSLVIFLVFIMACALVQESSAAMSEAQMKGAMKTLRNMCMPKSGVSKEALASMKEGQFDDEDRKLKCYLGCIMNMMQVVKNGKISMTMVKNQIMKMVDPTWGAKLVATFESCAGVEGTDNCDLAYNFGKCVYETDKDAFVVP</sequence>
<gene>
    <name evidence="4" type="ORF">NEZAVI_LOCUS2444</name>
</gene>
<comment type="similarity">
    <text evidence="2">Belongs to the PBP/GOBP family.</text>
</comment>
<evidence type="ECO:0000256" key="1">
    <source>
        <dbReference type="ARBA" id="ARBA00004613"/>
    </source>
</evidence>
<dbReference type="GO" id="GO:0005576">
    <property type="term" value="C:extracellular region"/>
    <property type="evidence" value="ECO:0007669"/>
    <property type="project" value="UniProtKB-SubCell"/>
</dbReference>
<evidence type="ECO:0000313" key="4">
    <source>
        <dbReference type="EMBL" id="CAH1391422.1"/>
    </source>
</evidence>
<proteinExistence type="inferred from homology"/>
<dbReference type="InterPro" id="IPR006170">
    <property type="entry name" value="PBP/GOBP"/>
</dbReference>
<keyword evidence="3" id="KW-0964">Secreted</keyword>
<reference evidence="4" key="1">
    <citation type="submission" date="2022-01" db="EMBL/GenBank/DDBJ databases">
        <authorList>
            <person name="King R."/>
        </authorList>
    </citation>
    <scope>NUCLEOTIDE SEQUENCE</scope>
</reference>
<evidence type="ECO:0000256" key="3">
    <source>
        <dbReference type="ARBA" id="ARBA00022525"/>
    </source>
</evidence>
<dbReference type="AlphaFoldDB" id="A0A9P0EA93"/>
<name>A0A9P0EA93_NEZVI</name>
<dbReference type="SMART" id="SM00708">
    <property type="entry name" value="PhBP"/>
    <property type="match status" value="1"/>
</dbReference>
<dbReference type="EMBL" id="OV725077">
    <property type="protein sequence ID" value="CAH1391422.1"/>
    <property type="molecule type" value="Genomic_DNA"/>
</dbReference>
<protein>
    <submittedName>
        <fullName evidence="4">Uncharacterized protein</fullName>
    </submittedName>
</protein>
<dbReference type="OrthoDB" id="6610259at2759"/>
<dbReference type="PANTHER" id="PTHR21364">
    <property type="entry name" value="GENERAL ODORANT-BINDING PROTEIN 19A"/>
    <property type="match status" value="1"/>
</dbReference>
<dbReference type="PANTHER" id="PTHR21364:SF2">
    <property type="entry name" value="GENERAL ODORANT-BINDING PROTEIN 19A"/>
    <property type="match status" value="1"/>
</dbReference>
<dbReference type="InterPro" id="IPR036728">
    <property type="entry name" value="PBP_GOBP_sf"/>
</dbReference>
<organism evidence="4 5">
    <name type="scientific">Nezara viridula</name>
    <name type="common">Southern green stink bug</name>
    <name type="synonym">Cimex viridulus</name>
    <dbReference type="NCBI Taxonomy" id="85310"/>
    <lineage>
        <taxon>Eukaryota</taxon>
        <taxon>Metazoa</taxon>
        <taxon>Ecdysozoa</taxon>
        <taxon>Arthropoda</taxon>
        <taxon>Hexapoda</taxon>
        <taxon>Insecta</taxon>
        <taxon>Pterygota</taxon>
        <taxon>Neoptera</taxon>
        <taxon>Paraneoptera</taxon>
        <taxon>Hemiptera</taxon>
        <taxon>Heteroptera</taxon>
        <taxon>Panheteroptera</taxon>
        <taxon>Pentatomomorpha</taxon>
        <taxon>Pentatomoidea</taxon>
        <taxon>Pentatomidae</taxon>
        <taxon>Pentatominae</taxon>
        <taxon>Nezara</taxon>
    </lineage>
</organism>
<dbReference type="Gene3D" id="1.10.238.20">
    <property type="entry name" value="Pheromone/general odorant binding protein domain"/>
    <property type="match status" value="1"/>
</dbReference>
<dbReference type="Pfam" id="PF01395">
    <property type="entry name" value="PBP_GOBP"/>
    <property type="match status" value="1"/>
</dbReference>
<keyword evidence="5" id="KW-1185">Reference proteome</keyword>
<dbReference type="CDD" id="cd23992">
    <property type="entry name" value="PBP_GOBP"/>
    <property type="match status" value="1"/>
</dbReference>